<organism evidence="1 2">
    <name type="scientific">Zizania palustris</name>
    <name type="common">Northern wild rice</name>
    <dbReference type="NCBI Taxonomy" id="103762"/>
    <lineage>
        <taxon>Eukaryota</taxon>
        <taxon>Viridiplantae</taxon>
        <taxon>Streptophyta</taxon>
        <taxon>Embryophyta</taxon>
        <taxon>Tracheophyta</taxon>
        <taxon>Spermatophyta</taxon>
        <taxon>Magnoliopsida</taxon>
        <taxon>Liliopsida</taxon>
        <taxon>Poales</taxon>
        <taxon>Poaceae</taxon>
        <taxon>BOP clade</taxon>
        <taxon>Oryzoideae</taxon>
        <taxon>Oryzeae</taxon>
        <taxon>Zizaniinae</taxon>
        <taxon>Zizania</taxon>
    </lineage>
</organism>
<protein>
    <submittedName>
        <fullName evidence="1">Uncharacterized protein</fullName>
    </submittedName>
</protein>
<dbReference type="Proteomes" id="UP000729402">
    <property type="component" value="Unassembled WGS sequence"/>
</dbReference>
<evidence type="ECO:0000313" key="1">
    <source>
        <dbReference type="EMBL" id="KAG8087219.1"/>
    </source>
</evidence>
<reference evidence="1" key="1">
    <citation type="journal article" date="2021" name="bioRxiv">
        <title>Whole Genome Assembly and Annotation of Northern Wild Rice, Zizania palustris L., Supports a Whole Genome Duplication in the Zizania Genus.</title>
        <authorList>
            <person name="Haas M."/>
            <person name="Kono T."/>
            <person name="Macchietto M."/>
            <person name="Millas R."/>
            <person name="McGilp L."/>
            <person name="Shao M."/>
            <person name="Duquette J."/>
            <person name="Hirsch C.N."/>
            <person name="Kimball J."/>
        </authorList>
    </citation>
    <scope>NUCLEOTIDE SEQUENCE</scope>
    <source>
        <tissue evidence="1">Fresh leaf tissue</tissue>
    </source>
</reference>
<dbReference type="AlphaFoldDB" id="A0A8J5WFD6"/>
<accession>A0A8J5WFD6</accession>
<dbReference type="OrthoDB" id="1626483at2759"/>
<gene>
    <name evidence="1" type="ORF">GUJ93_ZPchr0010g11209</name>
</gene>
<proteinExistence type="predicted"/>
<reference evidence="1" key="2">
    <citation type="submission" date="2021-02" db="EMBL/GenBank/DDBJ databases">
        <authorList>
            <person name="Kimball J.A."/>
            <person name="Haas M.W."/>
            <person name="Macchietto M."/>
            <person name="Kono T."/>
            <person name="Duquette J."/>
            <person name="Shao M."/>
        </authorList>
    </citation>
    <scope>NUCLEOTIDE SEQUENCE</scope>
    <source>
        <tissue evidence="1">Fresh leaf tissue</tissue>
    </source>
</reference>
<name>A0A8J5WFD6_ZIZPA</name>
<sequence>MYTIKGWQCYGHLELLKIYVDRANAHAEALRIERIYAKAGEGRVTLSSIAASVSSGKRVGIDTHELNVILKVYFQVIYDLIVDLWDAMEGLLELAEEEAPLGSAKVRAVFSSGSGKVAGCMITTAKKVGAGLEGGIGVDDFDEWEEGDAIEEFDTVKKAMQEP</sequence>
<comment type="caution">
    <text evidence="1">The sequence shown here is derived from an EMBL/GenBank/DDBJ whole genome shotgun (WGS) entry which is preliminary data.</text>
</comment>
<evidence type="ECO:0000313" key="2">
    <source>
        <dbReference type="Proteomes" id="UP000729402"/>
    </source>
</evidence>
<dbReference type="EMBL" id="JAAALK010000082">
    <property type="protein sequence ID" value="KAG8087219.1"/>
    <property type="molecule type" value="Genomic_DNA"/>
</dbReference>
<keyword evidence="2" id="KW-1185">Reference proteome</keyword>